<evidence type="ECO:0000313" key="12">
    <source>
        <dbReference type="Proteomes" id="UP001138802"/>
    </source>
</evidence>
<dbReference type="AlphaFoldDB" id="A0A9X0WGI4"/>
<evidence type="ECO:0000256" key="9">
    <source>
        <dbReference type="ARBA" id="ARBA00023136"/>
    </source>
</evidence>
<evidence type="ECO:0000256" key="8">
    <source>
        <dbReference type="ARBA" id="ARBA00022967"/>
    </source>
</evidence>
<name>A0A9X0WGI4_9GAMM</name>
<dbReference type="Pfam" id="PF00005">
    <property type="entry name" value="ABC_tran"/>
    <property type="match status" value="1"/>
</dbReference>
<evidence type="ECO:0000256" key="1">
    <source>
        <dbReference type="ARBA" id="ARBA00004236"/>
    </source>
</evidence>
<keyword evidence="7 11" id="KW-0067">ATP-binding</keyword>
<dbReference type="GO" id="GO:0016887">
    <property type="term" value="F:ATP hydrolysis activity"/>
    <property type="evidence" value="ECO:0007669"/>
    <property type="project" value="InterPro"/>
</dbReference>
<dbReference type="SMART" id="SM00382">
    <property type="entry name" value="AAA"/>
    <property type="match status" value="1"/>
</dbReference>
<accession>A0A9X0WGI4</accession>
<dbReference type="PROSITE" id="PS00211">
    <property type="entry name" value="ABC_TRANSPORTER_1"/>
    <property type="match status" value="1"/>
</dbReference>
<evidence type="ECO:0000256" key="5">
    <source>
        <dbReference type="ARBA" id="ARBA00022475"/>
    </source>
</evidence>
<sequence>MNIVLEANALVRIYPGVRAVDGISFQVESGECFGLLGPNGAGKTTTLEMLEGIQTPTSGAILYRGRPLDRTYAESIGIQFQATALQEFQTVGESLAMFASLYRRRADCAELIRLCNLTEILDRDTRKLSGGQRQRLLLAIALVNDPDLVFLDEPTTGLDPQARRNFWDLIETVRGRGKTILLTTHYMEEAERLCDRVAIVDHGRIIAQGQPHRMVQAHFPAAVIRLPTTAWPATRALPPGGIRRNERLELYTDDVPAMLIQLEQSGADLTQLRVATPNLEDLFLKLTGHALRS</sequence>
<evidence type="ECO:0000256" key="3">
    <source>
        <dbReference type="ARBA" id="ARBA00022448"/>
    </source>
</evidence>
<feature type="domain" description="ABC transporter" evidence="10">
    <location>
        <begin position="5"/>
        <end position="227"/>
    </location>
</feature>
<evidence type="ECO:0000256" key="6">
    <source>
        <dbReference type="ARBA" id="ARBA00022741"/>
    </source>
</evidence>
<dbReference type="RefSeq" id="WP_200386968.1">
    <property type="nucleotide sequence ID" value="NZ_NRSD01000004.1"/>
</dbReference>
<dbReference type="InterPro" id="IPR017871">
    <property type="entry name" value="ABC_transporter-like_CS"/>
</dbReference>
<dbReference type="PROSITE" id="PS50893">
    <property type="entry name" value="ABC_TRANSPORTER_2"/>
    <property type="match status" value="1"/>
</dbReference>
<dbReference type="SUPFAM" id="SSF52540">
    <property type="entry name" value="P-loop containing nucleoside triphosphate hydrolases"/>
    <property type="match status" value="1"/>
</dbReference>
<gene>
    <name evidence="11" type="ORF">CKO25_05805</name>
</gene>
<dbReference type="PANTHER" id="PTHR42711:SF5">
    <property type="entry name" value="ABC TRANSPORTER ATP-BINDING PROTEIN NATA"/>
    <property type="match status" value="1"/>
</dbReference>
<protein>
    <submittedName>
        <fullName evidence="11">ABC transporter ATP-binding protein</fullName>
    </submittedName>
</protein>
<dbReference type="InterPro" id="IPR027417">
    <property type="entry name" value="P-loop_NTPase"/>
</dbReference>
<keyword evidence="8" id="KW-1278">Translocase</keyword>
<keyword evidence="6" id="KW-0547">Nucleotide-binding</keyword>
<dbReference type="FunFam" id="3.40.50.300:FF:000589">
    <property type="entry name" value="ABC transporter, ATP-binding subunit"/>
    <property type="match status" value="1"/>
</dbReference>
<dbReference type="GO" id="GO:0005524">
    <property type="term" value="F:ATP binding"/>
    <property type="evidence" value="ECO:0007669"/>
    <property type="project" value="UniProtKB-KW"/>
</dbReference>
<dbReference type="GO" id="GO:0005886">
    <property type="term" value="C:plasma membrane"/>
    <property type="evidence" value="ECO:0007669"/>
    <property type="project" value="UniProtKB-SubCell"/>
</dbReference>
<keyword evidence="5" id="KW-1003">Cell membrane</keyword>
<dbReference type="Gene3D" id="3.40.50.300">
    <property type="entry name" value="P-loop containing nucleotide triphosphate hydrolases"/>
    <property type="match status" value="1"/>
</dbReference>
<keyword evidence="9" id="KW-0472">Membrane</keyword>
<comment type="caution">
    <text evidence="11">The sequence shown here is derived from an EMBL/GenBank/DDBJ whole genome shotgun (WGS) entry which is preliminary data.</text>
</comment>
<evidence type="ECO:0000259" key="10">
    <source>
        <dbReference type="PROSITE" id="PS50893"/>
    </source>
</evidence>
<evidence type="ECO:0000256" key="4">
    <source>
        <dbReference type="ARBA" id="ARBA00022458"/>
    </source>
</evidence>
<dbReference type="Proteomes" id="UP001138802">
    <property type="component" value="Unassembled WGS sequence"/>
</dbReference>
<evidence type="ECO:0000256" key="2">
    <source>
        <dbReference type="ARBA" id="ARBA00005417"/>
    </source>
</evidence>
<comment type="subcellular location">
    <subcellularLocation>
        <location evidence="1">Cell membrane</location>
    </subcellularLocation>
</comment>
<keyword evidence="12" id="KW-1185">Reference proteome</keyword>
<dbReference type="InterPro" id="IPR003593">
    <property type="entry name" value="AAA+_ATPase"/>
</dbReference>
<dbReference type="InterPro" id="IPR003439">
    <property type="entry name" value="ABC_transporter-like_ATP-bd"/>
</dbReference>
<reference evidence="11 12" key="1">
    <citation type="journal article" date="2020" name="Microorganisms">
        <title>Osmotic Adaptation and Compatible Solute Biosynthesis of Phototrophic Bacteria as Revealed from Genome Analyses.</title>
        <authorList>
            <person name="Imhoff J.F."/>
            <person name="Rahn T."/>
            <person name="Kunzel S."/>
            <person name="Keller A."/>
            <person name="Neulinger S.C."/>
        </authorList>
    </citation>
    <scope>NUCLEOTIDE SEQUENCE [LARGE SCALE GENOMIC DNA]</scope>
    <source>
        <strain evidence="11 12">DSM 21303</strain>
    </source>
</reference>
<comment type="similarity">
    <text evidence="2">Belongs to the ABC transporter superfamily.</text>
</comment>
<dbReference type="EMBL" id="NRSD01000004">
    <property type="protein sequence ID" value="MBK1644175.1"/>
    <property type="molecule type" value="Genomic_DNA"/>
</dbReference>
<keyword evidence="3" id="KW-0813">Transport</keyword>
<evidence type="ECO:0000313" key="11">
    <source>
        <dbReference type="EMBL" id="MBK1644175.1"/>
    </source>
</evidence>
<proteinExistence type="inferred from homology"/>
<organism evidence="11 12">
    <name type="scientific">Thiocapsa imhoffii</name>
    <dbReference type="NCBI Taxonomy" id="382777"/>
    <lineage>
        <taxon>Bacteria</taxon>
        <taxon>Pseudomonadati</taxon>
        <taxon>Pseudomonadota</taxon>
        <taxon>Gammaproteobacteria</taxon>
        <taxon>Chromatiales</taxon>
        <taxon>Chromatiaceae</taxon>
        <taxon>Thiocapsa</taxon>
    </lineage>
</organism>
<keyword evidence="4" id="KW-0536">Nodulation</keyword>
<evidence type="ECO:0000256" key="7">
    <source>
        <dbReference type="ARBA" id="ARBA00022840"/>
    </source>
</evidence>
<dbReference type="InterPro" id="IPR050763">
    <property type="entry name" value="ABC_transporter_ATP-binding"/>
</dbReference>
<dbReference type="PANTHER" id="PTHR42711">
    <property type="entry name" value="ABC TRANSPORTER ATP-BINDING PROTEIN"/>
    <property type="match status" value="1"/>
</dbReference>